<protein>
    <submittedName>
        <fullName evidence="10">(African queen) hypothetical protein</fullName>
    </submittedName>
</protein>
<comment type="caution">
    <text evidence="10">The sequence shown here is derived from an EMBL/GenBank/DDBJ whole genome shotgun (WGS) entry which is preliminary data.</text>
</comment>
<dbReference type="OrthoDB" id="65740at2759"/>
<evidence type="ECO:0000313" key="11">
    <source>
        <dbReference type="Proteomes" id="UP000789524"/>
    </source>
</evidence>
<dbReference type="GO" id="GO:0006508">
    <property type="term" value="P:proteolysis"/>
    <property type="evidence" value="ECO:0007669"/>
    <property type="project" value="UniProtKB-KW"/>
</dbReference>
<keyword evidence="8" id="KW-0732">Signal</keyword>
<dbReference type="SMART" id="SM00848">
    <property type="entry name" value="Inhibitor_I29"/>
    <property type="match status" value="1"/>
</dbReference>
<evidence type="ECO:0000256" key="5">
    <source>
        <dbReference type="ARBA" id="ARBA00023145"/>
    </source>
</evidence>
<dbReference type="InterPro" id="IPR008197">
    <property type="entry name" value="WAP_dom"/>
</dbReference>
<keyword evidence="11" id="KW-1185">Reference proteome</keyword>
<dbReference type="InterPro" id="IPR025661">
    <property type="entry name" value="Pept_asp_AS"/>
</dbReference>
<dbReference type="GO" id="GO:0005576">
    <property type="term" value="C:extracellular region"/>
    <property type="evidence" value="ECO:0007669"/>
    <property type="project" value="InterPro"/>
</dbReference>
<dbReference type="PROSITE" id="PS51390">
    <property type="entry name" value="WAP"/>
    <property type="match status" value="1"/>
</dbReference>
<reference evidence="10" key="1">
    <citation type="submission" date="2021-09" db="EMBL/GenBank/DDBJ databases">
        <authorList>
            <person name="Martin H S."/>
        </authorList>
    </citation>
    <scope>NUCLEOTIDE SEQUENCE</scope>
</reference>
<dbReference type="PROSITE" id="PS00139">
    <property type="entry name" value="THIOL_PROTEASE_CYS"/>
    <property type="match status" value="1"/>
</dbReference>
<proteinExistence type="inferred from homology"/>
<dbReference type="Gene3D" id="3.90.70.10">
    <property type="entry name" value="Cysteine proteinases"/>
    <property type="match status" value="1"/>
</dbReference>
<feature type="region of interest" description="Disordered" evidence="7">
    <location>
        <begin position="773"/>
        <end position="817"/>
    </location>
</feature>
<accession>A0A8J2W7E1</accession>
<dbReference type="PROSITE" id="PS00639">
    <property type="entry name" value="THIOL_PROTEASE_HIS"/>
    <property type="match status" value="1"/>
</dbReference>
<dbReference type="PRINTS" id="PR00705">
    <property type="entry name" value="PAPAIN"/>
</dbReference>
<evidence type="ECO:0000256" key="2">
    <source>
        <dbReference type="ARBA" id="ARBA00022670"/>
    </source>
</evidence>
<dbReference type="FunFam" id="3.90.70.10:FF:000332">
    <property type="entry name" value="Cathepsin L1"/>
    <property type="match status" value="1"/>
</dbReference>
<evidence type="ECO:0000256" key="4">
    <source>
        <dbReference type="ARBA" id="ARBA00022807"/>
    </source>
</evidence>
<dbReference type="Pfam" id="PF00095">
    <property type="entry name" value="WAP"/>
    <property type="match status" value="1"/>
</dbReference>
<feature type="domain" description="WAP" evidence="9">
    <location>
        <begin position="805"/>
        <end position="858"/>
    </location>
</feature>
<comment type="similarity">
    <text evidence="1">Belongs to the peptidase C1 family.</text>
</comment>
<dbReference type="PROSITE" id="PS00640">
    <property type="entry name" value="THIOL_PROTEASE_ASN"/>
    <property type="match status" value="1"/>
</dbReference>
<evidence type="ECO:0000259" key="9">
    <source>
        <dbReference type="PROSITE" id="PS51390"/>
    </source>
</evidence>
<evidence type="ECO:0000256" key="8">
    <source>
        <dbReference type="SAM" id="SignalP"/>
    </source>
</evidence>
<feature type="compositionally biased region" description="Acidic residues" evidence="7">
    <location>
        <begin position="780"/>
        <end position="789"/>
    </location>
</feature>
<dbReference type="GO" id="GO:0030414">
    <property type="term" value="F:peptidase inhibitor activity"/>
    <property type="evidence" value="ECO:0007669"/>
    <property type="project" value="InterPro"/>
</dbReference>
<dbReference type="InterPro" id="IPR000668">
    <property type="entry name" value="Peptidase_C1A_C"/>
</dbReference>
<feature type="chain" id="PRO_5035147957" evidence="8">
    <location>
        <begin position="31"/>
        <end position="859"/>
    </location>
</feature>
<keyword evidence="6" id="KW-1015">Disulfide bond</keyword>
<name>A0A8J2W7E1_9NEOP</name>
<dbReference type="Pfam" id="PF00112">
    <property type="entry name" value="Peptidase_C1"/>
    <property type="match status" value="1"/>
</dbReference>
<dbReference type="CDD" id="cd02248">
    <property type="entry name" value="Peptidase_C1A"/>
    <property type="match status" value="1"/>
</dbReference>
<dbReference type="InterPro" id="IPR000169">
    <property type="entry name" value="Pept_cys_AS"/>
</dbReference>
<feature type="signal peptide" evidence="8">
    <location>
        <begin position="1"/>
        <end position="30"/>
    </location>
</feature>
<dbReference type="SUPFAM" id="SSF54001">
    <property type="entry name" value="Cysteine proteinases"/>
    <property type="match status" value="1"/>
</dbReference>
<keyword evidence="5" id="KW-0865">Zymogen</keyword>
<dbReference type="SMART" id="SM00645">
    <property type="entry name" value="Pept_C1"/>
    <property type="match status" value="1"/>
</dbReference>
<dbReference type="InterPro" id="IPR013201">
    <property type="entry name" value="Prot_inhib_I29"/>
</dbReference>
<evidence type="ECO:0000256" key="3">
    <source>
        <dbReference type="ARBA" id="ARBA00022801"/>
    </source>
</evidence>
<dbReference type="EMBL" id="CAKASE010000066">
    <property type="protein sequence ID" value="CAG9571138.1"/>
    <property type="molecule type" value="Genomic_DNA"/>
</dbReference>
<dbReference type="AlphaFoldDB" id="A0A8J2W7E1"/>
<keyword evidence="3" id="KW-0378">Hydrolase</keyword>
<feature type="compositionally biased region" description="Pro residues" evidence="7">
    <location>
        <begin position="76"/>
        <end position="89"/>
    </location>
</feature>
<keyword evidence="2" id="KW-0645">Protease</keyword>
<dbReference type="GO" id="GO:0008234">
    <property type="term" value="F:cysteine-type peptidase activity"/>
    <property type="evidence" value="ECO:0007669"/>
    <property type="project" value="UniProtKB-KW"/>
</dbReference>
<dbReference type="Pfam" id="PF08246">
    <property type="entry name" value="Inhibitor_I29"/>
    <property type="match status" value="1"/>
</dbReference>
<sequence>MMTSQMTAIKLPLVLLSVSLFLLAVVCVVAQRRYVPPRTTTVADNFLEVSSVKCDVLKNDHCGSLDPKQQKYYVTFPPPKKPTRPPPRPRGGNADEDGIVWPKEYHLKGEMTFMSIGLQEPFEIWYSAVDNKSRIDYYDGTVKRYYVGEEEDEGEEYNIFPVFIEKEMTVMCVKQPSDGGVTDFLIDPSNFTYSDTTSYNGKTVQVWKNVEIELNKEKVEQVLYVYKQDGVHIPIRVEEIKHNLWTGALEGHKITTYYDYSKPTESDFNVELVSECEDASDFYNDLKLLHPMIPSDVDRLYHSYKKHHNRNYKAEEHELRKSILEQNWQRVILHNKKNLGFKLTLNKYSDRTNEELSVLTGTRPSSGTGSVSFPHTDEEVEQMVLDLPENYDMRLEGTISAVKNQGHCGSCWTFSTTAAVEGALARKNGGRDLDLSEQSIVDCAWGYHNAGCDGGMIDTAFKYILDYGIPTQIEYGDYLGEDGYCHIENVTNVYNIIGFVQVPSKSVNAMKVALYKYGPVSVAINADKMLLAYESGVFFDPECNEEGINHAVTVVGYGVRDGATYWIVKNSWGEDWGQDGYLLISATDNNCHILEYAYYPLSGATVYSTVVTPHPSPVSRHPSPSEGCSSLNPCPARRLVGRASCSNDLCQWLVENVQLSSAIGRYIRCQPRHCFTSLAVGQGLNALDMDRRSSQPLWLLPHGKHLYTSGGNLSLTIRGEVVVVTMVIGINERIGHINSMVLNPITFCFKIKKKQQRYFCGPTNMFLHIVPVSSLPSPTTEEDEDEDETTPSRADADDGRVYKNPRNSPSAQCPRDEEQATLLGQKCLRKCSSDEDCKSKKKKCLCDGACGMSCIKPGE</sequence>
<evidence type="ECO:0000256" key="7">
    <source>
        <dbReference type="SAM" id="MobiDB-lite"/>
    </source>
</evidence>
<evidence type="ECO:0000256" key="6">
    <source>
        <dbReference type="ARBA" id="ARBA00023157"/>
    </source>
</evidence>
<feature type="region of interest" description="Disordered" evidence="7">
    <location>
        <begin position="76"/>
        <end position="96"/>
    </location>
</feature>
<gene>
    <name evidence="10" type="ORF">DCHRY22_LOCUS9639</name>
</gene>
<dbReference type="InterPro" id="IPR039417">
    <property type="entry name" value="Peptidase_C1A_papain-like"/>
</dbReference>
<evidence type="ECO:0000256" key="1">
    <source>
        <dbReference type="ARBA" id="ARBA00008455"/>
    </source>
</evidence>
<evidence type="ECO:0000313" key="10">
    <source>
        <dbReference type="EMBL" id="CAG9571138.1"/>
    </source>
</evidence>
<organism evidence="10 11">
    <name type="scientific">Danaus chrysippus</name>
    <name type="common">African queen</name>
    <dbReference type="NCBI Taxonomy" id="151541"/>
    <lineage>
        <taxon>Eukaryota</taxon>
        <taxon>Metazoa</taxon>
        <taxon>Ecdysozoa</taxon>
        <taxon>Arthropoda</taxon>
        <taxon>Hexapoda</taxon>
        <taxon>Insecta</taxon>
        <taxon>Pterygota</taxon>
        <taxon>Neoptera</taxon>
        <taxon>Endopterygota</taxon>
        <taxon>Lepidoptera</taxon>
        <taxon>Glossata</taxon>
        <taxon>Ditrysia</taxon>
        <taxon>Papilionoidea</taxon>
        <taxon>Nymphalidae</taxon>
        <taxon>Danainae</taxon>
        <taxon>Danaini</taxon>
        <taxon>Danaina</taxon>
        <taxon>Danaus</taxon>
        <taxon>Anosia</taxon>
    </lineage>
</organism>
<dbReference type="Proteomes" id="UP000789524">
    <property type="component" value="Unassembled WGS sequence"/>
</dbReference>
<dbReference type="InterPro" id="IPR038765">
    <property type="entry name" value="Papain-like_cys_pep_sf"/>
</dbReference>
<dbReference type="InterPro" id="IPR025660">
    <property type="entry name" value="Pept_his_AS"/>
</dbReference>
<dbReference type="InterPro" id="IPR013128">
    <property type="entry name" value="Peptidase_C1A"/>
</dbReference>
<keyword evidence="4" id="KW-0788">Thiol protease</keyword>
<dbReference type="PANTHER" id="PTHR12411">
    <property type="entry name" value="CYSTEINE PROTEASE FAMILY C1-RELATED"/>
    <property type="match status" value="1"/>
</dbReference>